<organism evidence="7 8">
    <name type="scientific">Stemphylium lycopersici</name>
    <name type="common">Tomato gray leaf spot disease fungus</name>
    <name type="synonym">Thyrospora lycopersici</name>
    <dbReference type="NCBI Taxonomy" id="183478"/>
    <lineage>
        <taxon>Eukaryota</taxon>
        <taxon>Fungi</taxon>
        <taxon>Dikarya</taxon>
        <taxon>Ascomycota</taxon>
        <taxon>Pezizomycotina</taxon>
        <taxon>Dothideomycetes</taxon>
        <taxon>Pleosporomycetidae</taxon>
        <taxon>Pleosporales</taxon>
        <taxon>Pleosporineae</taxon>
        <taxon>Pleosporaceae</taxon>
        <taxon>Stemphylium</taxon>
    </lineage>
</organism>
<comment type="caution">
    <text evidence="7">The sequence shown here is derived from an EMBL/GenBank/DDBJ whole genome shotgun (WGS) entry which is preliminary data.</text>
</comment>
<accession>A0A364N6I6</accession>
<dbReference type="Pfam" id="PF04568">
    <property type="entry name" value="IATP"/>
    <property type="match status" value="1"/>
</dbReference>
<dbReference type="PANTHER" id="PTHR48417">
    <property type="entry name" value="ATP SYNTHASE F1 SUBUNIT EPSILON"/>
    <property type="match status" value="1"/>
</dbReference>
<keyword evidence="3" id="KW-0809">Transit peptide</keyword>
<dbReference type="PANTHER" id="PTHR48417:SF1">
    <property type="entry name" value="ATP SYNTHASE F1 SUBUNIT EPSILON"/>
    <property type="match status" value="1"/>
</dbReference>
<keyword evidence="5" id="KW-0496">Mitochondrion</keyword>
<evidence type="ECO:0000313" key="8">
    <source>
        <dbReference type="Proteomes" id="UP000249619"/>
    </source>
</evidence>
<dbReference type="GO" id="GO:0005739">
    <property type="term" value="C:mitochondrion"/>
    <property type="evidence" value="ECO:0007669"/>
    <property type="project" value="UniProtKB-SubCell"/>
</dbReference>
<sequence>MFRTSIIKSARSIAAPRYFSASALRMAEGATGSGSSRPTGTAGGDAFTKREAASEELYIRQEEKAKYVQLGTVDDTTRLHTIRTLAVRIQGIFLTADRLMAIKEKLRMQRQHMDDLDKHIDDVIRESEASGQGEQK</sequence>
<evidence type="ECO:0000256" key="3">
    <source>
        <dbReference type="ARBA" id="ARBA00022946"/>
    </source>
</evidence>
<dbReference type="EMBL" id="QGDH01000044">
    <property type="protein sequence ID" value="RAR12870.1"/>
    <property type="molecule type" value="Genomic_DNA"/>
</dbReference>
<dbReference type="InterPro" id="IPR007648">
    <property type="entry name" value="ATPase_inhibitor_mt"/>
</dbReference>
<keyword evidence="4" id="KW-0175">Coiled coil</keyword>
<dbReference type="Proteomes" id="UP000249619">
    <property type="component" value="Unassembled WGS sequence"/>
</dbReference>
<evidence type="ECO:0000256" key="1">
    <source>
        <dbReference type="ARBA" id="ARBA00004173"/>
    </source>
</evidence>
<dbReference type="Gene3D" id="1.20.5.500">
    <property type="entry name" value="Single helix bin"/>
    <property type="match status" value="1"/>
</dbReference>
<dbReference type="STRING" id="183478.A0A364N6I6"/>
<comment type="subcellular location">
    <subcellularLocation>
        <location evidence="1">Mitochondrion</location>
    </subcellularLocation>
</comment>
<evidence type="ECO:0000313" key="7">
    <source>
        <dbReference type="EMBL" id="RAR12870.1"/>
    </source>
</evidence>
<proteinExistence type="inferred from homology"/>
<evidence type="ECO:0000256" key="4">
    <source>
        <dbReference type="ARBA" id="ARBA00023054"/>
    </source>
</evidence>
<keyword evidence="8" id="KW-1185">Reference proteome</keyword>
<name>A0A364N6I6_STELY</name>
<reference evidence="8" key="1">
    <citation type="submission" date="2018-05" db="EMBL/GenBank/DDBJ databases">
        <title>Draft genome sequence of Stemphylium lycopersici strain CIDEFI 213.</title>
        <authorList>
            <person name="Medina R."/>
            <person name="Franco M.E.E."/>
            <person name="Lucentini C.G."/>
            <person name="Saparrat M.C.N."/>
            <person name="Balatti P.A."/>
        </authorList>
    </citation>
    <scope>NUCLEOTIDE SEQUENCE [LARGE SCALE GENOMIC DNA]</scope>
    <source>
        <strain evidence="8">CIDEFI 213</strain>
    </source>
</reference>
<dbReference type="OrthoDB" id="5532350at2759"/>
<evidence type="ECO:0000256" key="5">
    <source>
        <dbReference type="ARBA" id="ARBA00023128"/>
    </source>
</evidence>
<gene>
    <name evidence="7" type="ORF">DDE83_003789</name>
</gene>
<dbReference type="AlphaFoldDB" id="A0A364N6I6"/>
<dbReference type="GO" id="GO:0042030">
    <property type="term" value="F:ATPase inhibitor activity"/>
    <property type="evidence" value="ECO:0007669"/>
    <property type="project" value="InterPro"/>
</dbReference>
<protein>
    <recommendedName>
        <fullName evidence="6">ATPase inhibitor, mitochondrial</fullName>
    </recommendedName>
</protein>
<comment type="similarity">
    <text evidence="2 6">Belongs to the ATPase inhibitor family.</text>
</comment>
<evidence type="ECO:0000256" key="6">
    <source>
        <dbReference type="RuleBase" id="RU368087"/>
    </source>
</evidence>
<evidence type="ECO:0000256" key="2">
    <source>
        <dbReference type="ARBA" id="ARBA00010901"/>
    </source>
</evidence>
<comment type="function">
    <text evidence="6">Inhibits the enzyme activity of ATPase.</text>
</comment>